<evidence type="ECO:0000256" key="2">
    <source>
        <dbReference type="ARBA" id="ARBA00022801"/>
    </source>
</evidence>
<sequence length="178" mass="20350">MPKRLEKISEETIHKNPWTTYKHDKYIKPNGEEGDYFYFETQASVMIVPVLSDGRIALVLQHRYLLDKQSIEFPAGKAKEGQTNLDAAKSELQEETGFSTDDIVNVGVFAYAPAEVKNYCNVYIAQVSTQGSQMLDDSEDIEVLFRRPDEIEEMIKNNEILNGPTMATWALVRNHFIK</sequence>
<dbReference type="InterPro" id="IPR015797">
    <property type="entry name" value="NUDIX_hydrolase-like_dom_sf"/>
</dbReference>
<dbReference type="SUPFAM" id="SSF55811">
    <property type="entry name" value="Nudix"/>
    <property type="match status" value="1"/>
</dbReference>
<evidence type="ECO:0000256" key="1">
    <source>
        <dbReference type="ARBA" id="ARBA00001946"/>
    </source>
</evidence>
<dbReference type="PANTHER" id="PTHR11839">
    <property type="entry name" value="UDP/ADP-SUGAR PYROPHOSPHATASE"/>
    <property type="match status" value="1"/>
</dbReference>
<dbReference type="AlphaFoldDB" id="A0A2M7V8V5"/>
<dbReference type="Pfam" id="PF00293">
    <property type="entry name" value="NUDIX"/>
    <property type="match status" value="1"/>
</dbReference>
<dbReference type="InterPro" id="IPR000086">
    <property type="entry name" value="NUDIX_hydrolase_dom"/>
</dbReference>
<evidence type="ECO:0000313" key="4">
    <source>
        <dbReference type="EMBL" id="PIZ95258.1"/>
    </source>
</evidence>
<keyword evidence="2" id="KW-0378">Hydrolase</keyword>
<accession>A0A2M7V8V5</accession>
<dbReference type="PANTHER" id="PTHR11839:SF18">
    <property type="entry name" value="NUDIX HYDROLASE DOMAIN-CONTAINING PROTEIN"/>
    <property type="match status" value="1"/>
</dbReference>
<feature type="domain" description="Nudix hydrolase" evidence="3">
    <location>
        <begin position="40"/>
        <end position="168"/>
    </location>
</feature>
<dbReference type="GO" id="GO:0016787">
    <property type="term" value="F:hydrolase activity"/>
    <property type="evidence" value="ECO:0007669"/>
    <property type="project" value="UniProtKB-KW"/>
</dbReference>
<dbReference type="Proteomes" id="UP000231453">
    <property type="component" value="Unassembled WGS sequence"/>
</dbReference>
<dbReference type="CDD" id="cd03424">
    <property type="entry name" value="NUDIX_ADPRase_Nudt5_UGPPase_Nudt14"/>
    <property type="match status" value="1"/>
</dbReference>
<dbReference type="GO" id="GO:0006753">
    <property type="term" value="P:nucleoside phosphate metabolic process"/>
    <property type="evidence" value="ECO:0007669"/>
    <property type="project" value="TreeGrafter"/>
</dbReference>
<dbReference type="PROSITE" id="PS51462">
    <property type="entry name" value="NUDIX"/>
    <property type="match status" value="1"/>
</dbReference>
<comment type="caution">
    <text evidence="4">The sequence shown here is derived from an EMBL/GenBank/DDBJ whole genome shotgun (WGS) entry which is preliminary data.</text>
</comment>
<gene>
    <name evidence="4" type="ORF">COX80_04825</name>
</gene>
<organism evidence="4 5">
    <name type="scientific">Candidatus Magasanikbacteria bacterium CG_4_10_14_0_2_um_filter_33_14</name>
    <dbReference type="NCBI Taxonomy" id="1974636"/>
    <lineage>
        <taxon>Bacteria</taxon>
        <taxon>Candidatus Magasanikiibacteriota</taxon>
    </lineage>
</organism>
<dbReference type="Gene3D" id="3.90.79.10">
    <property type="entry name" value="Nucleoside Triphosphate Pyrophosphohydrolase"/>
    <property type="match status" value="1"/>
</dbReference>
<proteinExistence type="predicted"/>
<comment type="cofactor">
    <cofactor evidence="1">
        <name>Mg(2+)</name>
        <dbReference type="ChEBI" id="CHEBI:18420"/>
    </cofactor>
</comment>
<evidence type="ECO:0000313" key="5">
    <source>
        <dbReference type="Proteomes" id="UP000231453"/>
    </source>
</evidence>
<name>A0A2M7V8V5_9BACT</name>
<reference evidence="5" key="1">
    <citation type="submission" date="2017-09" db="EMBL/GenBank/DDBJ databases">
        <title>Depth-based differentiation of microbial function through sediment-hosted aquifers and enrichment of novel symbionts in the deep terrestrial subsurface.</title>
        <authorList>
            <person name="Probst A.J."/>
            <person name="Ladd B."/>
            <person name="Jarett J.K."/>
            <person name="Geller-Mcgrath D.E."/>
            <person name="Sieber C.M.K."/>
            <person name="Emerson J.B."/>
            <person name="Anantharaman K."/>
            <person name="Thomas B.C."/>
            <person name="Malmstrom R."/>
            <person name="Stieglmeier M."/>
            <person name="Klingl A."/>
            <person name="Woyke T."/>
            <person name="Ryan C.M."/>
            <person name="Banfield J.F."/>
        </authorList>
    </citation>
    <scope>NUCLEOTIDE SEQUENCE [LARGE SCALE GENOMIC DNA]</scope>
</reference>
<protein>
    <recommendedName>
        <fullName evidence="3">Nudix hydrolase domain-containing protein</fullName>
    </recommendedName>
</protein>
<dbReference type="GO" id="GO:0019693">
    <property type="term" value="P:ribose phosphate metabolic process"/>
    <property type="evidence" value="ECO:0007669"/>
    <property type="project" value="TreeGrafter"/>
</dbReference>
<evidence type="ECO:0000259" key="3">
    <source>
        <dbReference type="PROSITE" id="PS51462"/>
    </source>
</evidence>
<dbReference type="GO" id="GO:0005829">
    <property type="term" value="C:cytosol"/>
    <property type="evidence" value="ECO:0007669"/>
    <property type="project" value="TreeGrafter"/>
</dbReference>
<dbReference type="EMBL" id="PFPL01000059">
    <property type="protein sequence ID" value="PIZ95258.1"/>
    <property type="molecule type" value="Genomic_DNA"/>
</dbReference>